<dbReference type="InterPro" id="IPR050095">
    <property type="entry name" value="ECF_ABC_transporter_ATP-bd"/>
</dbReference>
<evidence type="ECO:0000256" key="8">
    <source>
        <dbReference type="ARBA" id="ARBA00022967"/>
    </source>
</evidence>
<gene>
    <name evidence="12" type="ORF">PSSA1_v1c1420</name>
</gene>
<keyword evidence="9" id="KW-0472">Membrane</keyword>
<protein>
    <submittedName>
        <fullName evidence="12">ABC-type transport system, ATPase component</fullName>
    </submittedName>
</protein>
<dbReference type="Gene3D" id="3.40.50.300">
    <property type="entry name" value="P-loop containing nucleotide triphosphate hydrolases"/>
    <property type="match status" value="2"/>
</dbReference>
<dbReference type="PROSITE" id="PS50893">
    <property type="entry name" value="ABC_TRANSPORTER_2"/>
    <property type="match status" value="2"/>
</dbReference>
<dbReference type="GO" id="GO:0005524">
    <property type="term" value="F:ATP binding"/>
    <property type="evidence" value="ECO:0007669"/>
    <property type="project" value="UniProtKB-KW"/>
</dbReference>
<evidence type="ECO:0000256" key="4">
    <source>
        <dbReference type="ARBA" id="ARBA00022475"/>
    </source>
</evidence>
<dbReference type="AlphaFoldDB" id="A0A421NY34"/>
<evidence type="ECO:0000256" key="1">
    <source>
        <dbReference type="ARBA" id="ARBA00004202"/>
    </source>
</evidence>
<feature type="domain" description="ABC transporter" evidence="11">
    <location>
        <begin position="6"/>
        <end position="247"/>
    </location>
</feature>
<reference evidence="13" key="1">
    <citation type="submission" date="2016-11" db="EMBL/GenBank/DDBJ databases">
        <title>Genome sequence of Candidatus Phytoplasma solani strain SA-1.</title>
        <authorList>
            <person name="Haryono M."/>
            <person name="Samarzija I."/>
            <person name="Seruga Music M."/>
            <person name="Hogenhout S."/>
            <person name="Kuo C.-H."/>
        </authorList>
    </citation>
    <scope>NUCLEOTIDE SEQUENCE [LARGE SCALE GENOMIC DNA]</scope>
    <source>
        <strain evidence="13">SA-1</strain>
    </source>
</reference>
<evidence type="ECO:0000313" key="12">
    <source>
        <dbReference type="EMBL" id="RMI88937.1"/>
    </source>
</evidence>
<evidence type="ECO:0000313" key="13">
    <source>
        <dbReference type="Proteomes" id="UP000283896"/>
    </source>
</evidence>
<dbReference type="InterPro" id="IPR015856">
    <property type="entry name" value="ABC_transpr_CbiO/EcfA_su"/>
</dbReference>
<dbReference type="SUPFAM" id="SSF52540">
    <property type="entry name" value="P-loop containing nucleoside triphosphate hydrolases"/>
    <property type="match status" value="2"/>
</dbReference>
<dbReference type="KEGG" id="psol:S284_02670"/>
<comment type="function">
    <text evidence="10">Probably part of an ABC transporter complex. Responsible for energy coupling to the transport system.</text>
</comment>
<dbReference type="NCBIfam" id="NF010167">
    <property type="entry name" value="PRK13648.1"/>
    <property type="match status" value="2"/>
</dbReference>
<dbReference type="InterPro" id="IPR017871">
    <property type="entry name" value="ABC_transporter-like_CS"/>
</dbReference>
<evidence type="ECO:0000256" key="10">
    <source>
        <dbReference type="ARBA" id="ARBA00025157"/>
    </source>
</evidence>
<organism evidence="12 13">
    <name type="scientific">Candidatus Phytoplasma solani</name>
    <dbReference type="NCBI Taxonomy" id="69896"/>
    <lineage>
        <taxon>Bacteria</taxon>
        <taxon>Bacillati</taxon>
        <taxon>Mycoplasmatota</taxon>
        <taxon>Mollicutes</taxon>
        <taxon>Acholeplasmatales</taxon>
        <taxon>Acholeplasmataceae</taxon>
        <taxon>Candidatus Phytoplasma</taxon>
        <taxon>16SrXII (Stolbur group)</taxon>
    </lineage>
</organism>
<evidence type="ECO:0000256" key="5">
    <source>
        <dbReference type="ARBA" id="ARBA00022737"/>
    </source>
</evidence>
<evidence type="ECO:0000256" key="9">
    <source>
        <dbReference type="ARBA" id="ARBA00023136"/>
    </source>
</evidence>
<dbReference type="InterPro" id="IPR022216">
    <property type="entry name" value="ABC_Co_transporter"/>
</dbReference>
<evidence type="ECO:0000256" key="6">
    <source>
        <dbReference type="ARBA" id="ARBA00022741"/>
    </source>
</evidence>
<dbReference type="InterPro" id="IPR003439">
    <property type="entry name" value="ABC_transporter-like_ATP-bd"/>
</dbReference>
<evidence type="ECO:0000256" key="3">
    <source>
        <dbReference type="ARBA" id="ARBA00022448"/>
    </source>
</evidence>
<evidence type="ECO:0000259" key="11">
    <source>
        <dbReference type="PROSITE" id="PS50893"/>
    </source>
</evidence>
<dbReference type="PROSITE" id="PS00211">
    <property type="entry name" value="ABC_TRANSPORTER_1"/>
    <property type="match status" value="1"/>
</dbReference>
<keyword evidence="13" id="KW-1185">Reference proteome</keyword>
<dbReference type="PANTHER" id="PTHR43553">
    <property type="entry name" value="HEAVY METAL TRANSPORTER"/>
    <property type="match status" value="1"/>
</dbReference>
<dbReference type="InterPro" id="IPR003593">
    <property type="entry name" value="AAA+_ATPase"/>
</dbReference>
<keyword evidence="3" id="KW-0813">Transport</keyword>
<dbReference type="CDD" id="cd03225">
    <property type="entry name" value="ABC_cobalt_CbiO_domain1"/>
    <property type="match status" value="2"/>
</dbReference>
<dbReference type="GO" id="GO:0042626">
    <property type="term" value="F:ATPase-coupled transmembrane transporter activity"/>
    <property type="evidence" value="ECO:0007669"/>
    <property type="project" value="TreeGrafter"/>
</dbReference>
<sequence length="579" mass="65061">MKKPLIIFQDFSFQYYSQKTTTLTNLNITIYEGQKVLIIGKNGSGKSTFLKCINGLIPHSYPGKITGSATIANKNLVKTSIFDLSLEVATVMQDTDNQFVGATVAEDIAFALENDAILSSEIHQQVNQWAKKLNLETFLADRPQSLSEGIKQLVAMAGVLIYNPSILLFDESLSNLDPKIRSHIMTLIKQLHQENKNTILMIEHHLDDILDDSFDRVIVFDKGRIIADMTGEQIITTKTLIQQGIQEPTYINALRCANINNLSTIDHLLNLEQISSKYLTKELEPFANLPLKTPSIKTPFLEEQPKLLELRNIVYQNPYSNYNHHLLDDLSLTLSAGQMVSIIGANGSGKSTLGKIIAGLLTPQKGIIKWPEKHVNKSLSDKLTPQVAFVTQNPHHMLSQKTVFEEVALGLRWQKLSHLEITKRIMPILEICSLTALADWTVYALSFGQKKRLAIASVLVLQPQIIILDDPTAGQDFYHYTKVMLFLQKLNQTGTTVVIITHDTSLILKYTPKTLVLSQGKIIAQGDPVSILTDNLLMQKAELKALSLVTMINQTHLKSLQKINFIRWIIEFNKEHCFK</sequence>
<dbReference type="Proteomes" id="UP000283896">
    <property type="component" value="Unassembled WGS sequence"/>
</dbReference>
<dbReference type="FunFam" id="3.40.50.300:FF:000224">
    <property type="entry name" value="Energy-coupling factor transporter ATP-binding protein EcfA"/>
    <property type="match status" value="1"/>
</dbReference>
<comment type="subcellular location">
    <subcellularLocation>
        <location evidence="1">Cell membrane</location>
        <topology evidence="1">Peripheral membrane protein</topology>
    </subcellularLocation>
</comment>
<dbReference type="STRING" id="69896.S284_02670"/>
<keyword evidence="6" id="KW-0547">Nucleotide-binding</keyword>
<dbReference type="EMBL" id="MPBG01000002">
    <property type="protein sequence ID" value="RMI88937.1"/>
    <property type="molecule type" value="Genomic_DNA"/>
</dbReference>
<dbReference type="GO" id="GO:0043190">
    <property type="term" value="C:ATP-binding cassette (ABC) transporter complex"/>
    <property type="evidence" value="ECO:0007669"/>
    <property type="project" value="TreeGrafter"/>
</dbReference>
<dbReference type="Pfam" id="PF12558">
    <property type="entry name" value="DUF3744"/>
    <property type="match status" value="1"/>
</dbReference>
<dbReference type="GO" id="GO:0016887">
    <property type="term" value="F:ATP hydrolysis activity"/>
    <property type="evidence" value="ECO:0007669"/>
    <property type="project" value="InterPro"/>
</dbReference>
<dbReference type="InterPro" id="IPR027417">
    <property type="entry name" value="P-loop_NTPase"/>
</dbReference>
<dbReference type="RefSeq" id="WP_023161389.1">
    <property type="nucleotide sequence ID" value="NC_022588.1"/>
</dbReference>
<dbReference type="PANTHER" id="PTHR43553:SF26">
    <property type="entry name" value="ABC TRANSPORTER ATP-BINDING PROTEIN BC_2655-RELATED"/>
    <property type="match status" value="1"/>
</dbReference>
<keyword evidence="8" id="KW-1278">Translocase</keyword>
<evidence type="ECO:0000256" key="2">
    <source>
        <dbReference type="ARBA" id="ARBA00005417"/>
    </source>
</evidence>
<proteinExistence type="inferred from homology"/>
<dbReference type="OrthoDB" id="9771863at2"/>
<keyword evidence="5" id="KW-0677">Repeat</keyword>
<dbReference type="Pfam" id="PF00005">
    <property type="entry name" value="ABC_tran"/>
    <property type="match status" value="2"/>
</dbReference>
<comment type="caution">
    <text evidence="12">The sequence shown here is derived from an EMBL/GenBank/DDBJ whole genome shotgun (WGS) entry which is preliminary data.</text>
</comment>
<feature type="domain" description="ABC transporter" evidence="11">
    <location>
        <begin position="308"/>
        <end position="544"/>
    </location>
</feature>
<keyword evidence="4" id="KW-1003">Cell membrane</keyword>
<evidence type="ECO:0000256" key="7">
    <source>
        <dbReference type="ARBA" id="ARBA00022840"/>
    </source>
</evidence>
<comment type="similarity">
    <text evidence="2">Belongs to the ABC transporter superfamily.</text>
</comment>
<dbReference type="SMART" id="SM00382">
    <property type="entry name" value="AAA"/>
    <property type="match status" value="2"/>
</dbReference>
<name>A0A421NY34_9MOLU</name>
<accession>A0A421NY34</accession>
<keyword evidence="7" id="KW-0067">ATP-binding</keyword>